<evidence type="ECO:0000256" key="2">
    <source>
        <dbReference type="SAM" id="SignalP"/>
    </source>
</evidence>
<keyword evidence="2" id="KW-0732">Signal</keyword>
<feature type="region of interest" description="Disordered" evidence="1">
    <location>
        <begin position="59"/>
        <end position="119"/>
    </location>
</feature>
<keyword evidence="4" id="KW-1185">Reference proteome</keyword>
<reference evidence="3" key="1">
    <citation type="submission" date="2021-02" db="EMBL/GenBank/DDBJ databases">
        <authorList>
            <person name="Dougan E. K."/>
            <person name="Rhodes N."/>
            <person name="Thang M."/>
            <person name="Chan C."/>
        </authorList>
    </citation>
    <scope>NUCLEOTIDE SEQUENCE</scope>
</reference>
<feature type="compositionally biased region" description="Low complexity" evidence="1">
    <location>
        <begin position="84"/>
        <end position="118"/>
    </location>
</feature>
<protein>
    <submittedName>
        <fullName evidence="3">Uncharacterized protein</fullName>
    </submittedName>
</protein>
<feature type="signal peptide" evidence="2">
    <location>
        <begin position="1"/>
        <end position="25"/>
    </location>
</feature>
<sequence>MALRGARGGMAFLLAWTAMLAWVHGKEPRNADLNTCHSTACSRNNGTVDDTALLQNKLGRGSLQAERRPRRRRSRPWRRRRRYSYYQPVPVPTTSEASVSTTSTSSEAPVVPTTTTATPAPPMWTLGELHDTCNDYCQFLGYSGCDLAEMETVDTEEELAVEMQNLGKTCLVNGSIWNEIATYEPEPSGCYLNRNALDCDSNRQEKHQPLCYCIGTTTTTTPVGWVLGELHDTCNDYCQYTGYAGCDFERIVEINRIPRARRLLESLNYTCDVSDGDWNDVPTYRPDVGGEFRGWPEFILVLVVGWVLGELHDTCNDYCRYTGYAGCDFDRIVEINRIPRARRLLESLNYTCDVSDGDWNDVSTYRPDVGGCYYNRNALSCDANRREENQPVGWVLGELHDTCNDYCQYTGYAGCDFERIVEINRIPRARRLLESLNYTCDVSDGDWNDVPTYRPDVGGCYYNRNALSCDANRREENQPVCACNGTAPPPTPPDPNWVLGPLGGNCDATCAGLGKSCDATSIGEINRIPRARRLLQKMNYTCDVSGGQWNKLPTYEPGTNGCYYNRNPVDCSVDVSGHLQPLCYCTV</sequence>
<evidence type="ECO:0000313" key="3">
    <source>
        <dbReference type="EMBL" id="CAE7340749.1"/>
    </source>
</evidence>
<dbReference type="Proteomes" id="UP000601435">
    <property type="component" value="Unassembled WGS sequence"/>
</dbReference>
<dbReference type="OrthoDB" id="436106at2759"/>
<evidence type="ECO:0000256" key="1">
    <source>
        <dbReference type="SAM" id="MobiDB-lite"/>
    </source>
</evidence>
<proteinExistence type="predicted"/>
<evidence type="ECO:0000313" key="4">
    <source>
        <dbReference type="Proteomes" id="UP000601435"/>
    </source>
</evidence>
<dbReference type="EMBL" id="CAJNJA010014363">
    <property type="protein sequence ID" value="CAE7340749.1"/>
    <property type="molecule type" value="Genomic_DNA"/>
</dbReference>
<accession>A0A812PB56</accession>
<feature type="compositionally biased region" description="Basic residues" evidence="1">
    <location>
        <begin position="68"/>
        <end position="83"/>
    </location>
</feature>
<gene>
    <name evidence="3" type="ORF">SNEC2469_LOCUS8770</name>
</gene>
<organism evidence="3 4">
    <name type="scientific">Symbiodinium necroappetens</name>
    <dbReference type="NCBI Taxonomy" id="1628268"/>
    <lineage>
        <taxon>Eukaryota</taxon>
        <taxon>Sar</taxon>
        <taxon>Alveolata</taxon>
        <taxon>Dinophyceae</taxon>
        <taxon>Suessiales</taxon>
        <taxon>Symbiodiniaceae</taxon>
        <taxon>Symbiodinium</taxon>
    </lineage>
</organism>
<name>A0A812PB56_9DINO</name>
<dbReference type="AlphaFoldDB" id="A0A812PB56"/>
<feature type="chain" id="PRO_5032269601" evidence="2">
    <location>
        <begin position="26"/>
        <end position="587"/>
    </location>
</feature>
<comment type="caution">
    <text evidence="3">The sequence shown here is derived from an EMBL/GenBank/DDBJ whole genome shotgun (WGS) entry which is preliminary data.</text>
</comment>